<dbReference type="FunFam" id="3.40.50.300:FF:000216">
    <property type="entry name" value="Type VII secretion ATPase EccA"/>
    <property type="match status" value="1"/>
</dbReference>
<evidence type="ECO:0000259" key="4">
    <source>
        <dbReference type="SMART" id="SM00382"/>
    </source>
</evidence>
<evidence type="ECO:0000256" key="1">
    <source>
        <dbReference type="ARBA" id="ARBA00010378"/>
    </source>
</evidence>
<dbReference type="PANTHER" id="PTHR43392">
    <property type="entry name" value="AAA-TYPE ATPASE FAMILY PROTEIN / ANKYRIN REPEAT FAMILY PROTEIN"/>
    <property type="match status" value="1"/>
</dbReference>
<dbReference type="EMBL" id="FMYM01000003">
    <property type="protein sequence ID" value="SDB92851.1"/>
    <property type="molecule type" value="Genomic_DNA"/>
</dbReference>
<sequence>MTHPLKAREGARINVVLNKAPTKRVSTDWFVSEDEKEKHEVLARFEKKLSAFIGLSEIKSLIKELYAWIYVNERRKEHGLLVTKQVLHMVFKGNPGTGKTSIARLIASFLHDMKVLSKGHFLEVERADLVGEYIGHTAQKTREVLKQANGGVLFIDEAYALSRGGEKDFGKEAIDTLVKGMEDKANEFVLIIAGYCEEMDYFMSLNPGLPSRFPIAVTFPNYTVDQLMDMLRNMAKERDYVLVESAYKGVRAHIKRVIEEEAHTFSNGRYIRNLMEEAIRLQAVRIMKQNDYTKQALQQLRLEDFDLSSR</sequence>
<dbReference type="Gene3D" id="1.10.8.60">
    <property type="match status" value="1"/>
</dbReference>
<evidence type="ECO:0000313" key="6">
    <source>
        <dbReference type="Proteomes" id="UP000242662"/>
    </source>
</evidence>
<dbReference type="Proteomes" id="UP000242662">
    <property type="component" value="Unassembled WGS sequence"/>
</dbReference>
<keyword evidence="2" id="KW-0547">Nucleotide-binding</keyword>
<proteinExistence type="inferred from homology"/>
<dbReference type="GO" id="GO:0016887">
    <property type="term" value="F:ATP hydrolysis activity"/>
    <property type="evidence" value="ECO:0007669"/>
    <property type="project" value="InterPro"/>
</dbReference>
<dbReference type="PANTHER" id="PTHR43392:SF2">
    <property type="entry name" value="AAA-TYPE ATPASE FAMILY PROTEIN _ ANKYRIN REPEAT FAMILY PROTEIN"/>
    <property type="match status" value="1"/>
</dbReference>
<protein>
    <submittedName>
        <fullName evidence="5">Stage V sporulation protein K</fullName>
    </submittedName>
</protein>
<dbReference type="CDD" id="cd00009">
    <property type="entry name" value="AAA"/>
    <property type="match status" value="1"/>
</dbReference>
<dbReference type="OrthoDB" id="9806903at2"/>
<accession>A0A1G6HF54</accession>
<dbReference type="InterPro" id="IPR003593">
    <property type="entry name" value="AAA+_ATPase"/>
</dbReference>
<comment type="similarity">
    <text evidence="1">Belongs to the CbxX/CfxQ family.</text>
</comment>
<dbReference type="InterPro" id="IPR050773">
    <property type="entry name" value="CbxX/CfxQ_RuBisCO_ESX"/>
</dbReference>
<dbReference type="AlphaFoldDB" id="A0A1G6HF54"/>
<dbReference type="Gene3D" id="3.40.50.300">
    <property type="entry name" value="P-loop containing nucleotide triphosphate hydrolases"/>
    <property type="match status" value="1"/>
</dbReference>
<dbReference type="InterPro" id="IPR003959">
    <property type="entry name" value="ATPase_AAA_core"/>
</dbReference>
<organism evidence="5 6">
    <name type="scientific">Shouchella lonarensis</name>
    <dbReference type="NCBI Taxonomy" id="1464122"/>
    <lineage>
        <taxon>Bacteria</taxon>
        <taxon>Bacillati</taxon>
        <taxon>Bacillota</taxon>
        <taxon>Bacilli</taxon>
        <taxon>Bacillales</taxon>
        <taxon>Bacillaceae</taxon>
        <taxon>Shouchella</taxon>
    </lineage>
</organism>
<feature type="domain" description="AAA+ ATPase" evidence="4">
    <location>
        <begin position="85"/>
        <end position="221"/>
    </location>
</feature>
<gene>
    <name evidence="5" type="ORF">SAMN05421737_103264</name>
</gene>
<dbReference type="InterPro" id="IPR041627">
    <property type="entry name" value="AAA_lid_6"/>
</dbReference>
<keyword evidence="3" id="KW-0067">ATP-binding</keyword>
<dbReference type="RefSeq" id="WP_090775103.1">
    <property type="nucleotide sequence ID" value="NZ_FMYM01000003.1"/>
</dbReference>
<dbReference type="Pfam" id="PF00004">
    <property type="entry name" value="AAA"/>
    <property type="match status" value="1"/>
</dbReference>
<dbReference type="SMART" id="SM00382">
    <property type="entry name" value="AAA"/>
    <property type="match status" value="1"/>
</dbReference>
<evidence type="ECO:0000256" key="2">
    <source>
        <dbReference type="ARBA" id="ARBA00022741"/>
    </source>
</evidence>
<reference evidence="6" key="1">
    <citation type="submission" date="2016-09" db="EMBL/GenBank/DDBJ databases">
        <authorList>
            <person name="Varghese N."/>
            <person name="Submissions S."/>
        </authorList>
    </citation>
    <scope>NUCLEOTIDE SEQUENCE [LARGE SCALE GENOMIC DNA]</scope>
    <source>
        <strain evidence="6">25nlg</strain>
    </source>
</reference>
<dbReference type="GO" id="GO:0005524">
    <property type="term" value="F:ATP binding"/>
    <property type="evidence" value="ECO:0007669"/>
    <property type="project" value="UniProtKB-KW"/>
</dbReference>
<evidence type="ECO:0000313" key="5">
    <source>
        <dbReference type="EMBL" id="SDB92851.1"/>
    </source>
</evidence>
<name>A0A1G6HF54_9BACI</name>
<dbReference type="SUPFAM" id="SSF52540">
    <property type="entry name" value="P-loop containing nucleoside triphosphate hydrolases"/>
    <property type="match status" value="1"/>
</dbReference>
<evidence type="ECO:0000256" key="3">
    <source>
        <dbReference type="ARBA" id="ARBA00022840"/>
    </source>
</evidence>
<dbReference type="InterPro" id="IPR027417">
    <property type="entry name" value="P-loop_NTPase"/>
</dbReference>
<dbReference type="PRINTS" id="PR00819">
    <property type="entry name" value="CBXCFQXSUPER"/>
</dbReference>
<dbReference type="InterPro" id="IPR000641">
    <property type="entry name" value="CbxX/CfxQ"/>
</dbReference>
<keyword evidence="6" id="KW-1185">Reference proteome</keyword>
<dbReference type="Pfam" id="PF17866">
    <property type="entry name" value="AAA_lid_6"/>
    <property type="match status" value="1"/>
</dbReference>
<dbReference type="STRING" id="1464122.SAMN05421737_103264"/>